<evidence type="ECO:0000256" key="5">
    <source>
        <dbReference type="ARBA" id="ARBA00022741"/>
    </source>
</evidence>
<dbReference type="PROSITE" id="PS50109">
    <property type="entry name" value="HIS_KIN"/>
    <property type="match status" value="1"/>
</dbReference>
<feature type="transmembrane region" description="Helical" evidence="9">
    <location>
        <begin position="21"/>
        <end position="38"/>
    </location>
</feature>
<protein>
    <recommendedName>
        <fullName evidence="2">histidine kinase</fullName>
        <ecNumber evidence="2">2.7.13.3</ecNumber>
    </recommendedName>
</protein>
<gene>
    <name evidence="11" type="ORF">BAMA_23185</name>
</gene>
<dbReference type="GO" id="GO:0000155">
    <property type="term" value="F:phosphorelay sensor kinase activity"/>
    <property type="evidence" value="ECO:0007669"/>
    <property type="project" value="InterPro"/>
</dbReference>
<evidence type="ECO:0000256" key="1">
    <source>
        <dbReference type="ARBA" id="ARBA00000085"/>
    </source>
</evidence>
<keyword evidence="9" id="KW-1133">Transmembrane helix</keyword>
<evidence type="ECO:0000256" key="2">
    <source>
        <dbReference type="ARBA" id="ARBA00012438"/>
    </source>
</evidence>
<comment type="caution">
    <text evidence="11">The sequence shown here is derived from an EMBL/GenBank/DDBJ whole genome shotgun (WGS) entry which is preliminary data.</text>
</comment>
<dbReference type="CDD" id="cd00082">
    <property type="entry name" value="HisKA"/>
    <property type="match status" value="1"/>
</dbReference>
<dbReference type="InterPro" id="IPR036890">
    <property type="entry name" value="HATPase_C_sf"/>
</dbReference>
<dbReference type="InterPro" id="IPR036097">
    <property type="entry name" value="HisK_dim/P_sf"/>
</dbReference>
<dbReference type="Proteomes" id="UP000027822">
    <property type="component" value="Unassembled WGS sequence"/>
</dbReference>
<evidence type="ECO:0000256" key="4">
    <source>
        <dbReference type="ARBA" id="ARBA00022679"/>
    </source>
</evidence>
<dbReference type="SUPFAM" id="SSF47384">
    <property type="entry name" value="Homodimeric domain of signal transducing histidine kinase"/>
    <property type="match status" value="1"/>
</dbReference>
<dbReference type="PANTHER" id="PTHR43065:SF34">
    <property type="entry name" value="SPORULATION KINASE A"/>
    <property type="match status" value="1"/>
</dbReference>
<dbReference type="Pfam" id="PF02518">
    <property type="entry name" value="HATPase_c"/>
    <property type="match status" value="1"/>
</dbReference>
<dbReference type="SUPFAM" id="SSF55874">
    <property type="entry name" value="ATPase domain of HSP90 chaperone/DNA topoisomerase II/histidine kinase"/>
    <property type="match status" value="1"/>
</dbReference>
<dbReference type="InterPro" id="IPR005467">
    <property type="entry name" value="His_kinase_dom"/>
</dbReference>
<comment type="catalytic activity">
    <reaction evidence="1">
        <text>ATP + protein L-histidine = ADP + protein N-phospho-L-histidine.</text>
        <dbReference type="EC" id="2.7.13.3"/>
    </reaction>
</comment>
<dbReference type="SMART" id="SM00387">
    <property type="entry name" value="HATPase_c"/>
    <property type="match status" value="1"/>
</dbReference>
<feature type="transmembrane region" description="Helical" evidence="9">
    <location>
        <begin position="54"/>
        <end position="72"/>
    </location>
</feature>
<evidence type="ECO:0000256" key="7">
    <source>
        <dbReference type="ARBA" id="ARBA00022840"/>
    </source>
</evidence>
<dbReference type="STRING" id="574376.BAMA_23185"/>
<dbReference type="Pfam" id="PF00512">
    <property type="entry name" value="HisKA"/>
    <property type="match status" value="1"/>
</dbReference>
<evidence type="ECO:0000313" key="11">
    <source>
        <dbReference type="EMBL" id="KEK19286.1"/>
    </source>
</evidence>
<dbReference type="RefSeq" id="WP_034639086.1">
    <property type="nucleotide sequence ID" value="NZ_CBCSJC010000029.1"/>
</dbReference>
<dbReference type="SMART" id="SM00388">
    <property type="entry name" value="HisKA"/>
    <property type="match status" value="1"/>
</dbReference>
<feature type="transmembrane region" description="Helical" evidence="9">
    <location>
        <begin position="79"/>
        <end position="101"/>
    </location>
</feature>
<dbReference type="InterPro" id="IPR004358">
    <property type="entry name" value="Sig_transdc_His_kin-like_C"/>
</dbReference>
<keyword evidence="6 11" id="KW-0418">Kinase</keyword>
<feature type="domain" description="Histidine kinase" evidence="10">
    <location>
        <begin position="203"/>
        <end position="406"/>
    </location>
</feature>
<dbReference type="EMBL" id="JOTN01000008">
    <property type="protein sequence ID" value="KEK19286.1"/>
    <property type="molecule type" value="Genomic_DNA"/>
</dbReference>
<reference evidence="11 12" key="1">
    <citation type="submission" date="2014-06" db="EMBL/GenBank/DDBJ databases">
        <title>Draft genome sequence of Bacillus manliponensis JCM 15802 (MCCC 1A00708).</title>
        <authorList>
            <person name="Lai Q."/>
            <person name="Liu Y."/>
            <person name="Shao Z."/>
        </authorList>
    </citation>
    <scope>NUCLEOTIDE SEQUENCE [LARGE SCALE GENOMIC DNA]</scope>
    <source>
        <strain evidence="11 12">JCM 15802</strain>
    </source>
</reference>
<dbReference type="EC" id="2.7.13.3" evidence="2"/>
<keyword evidence="3" id="KW-0597">Phosphoprotein</keyword>
<dbReference type="Gene3D" id="3.30.565.10">
    <property type="entry name" value="Histidine kinase-like ATPase, C-terminal domain"/>
    <property type="match status" value="1"/>
</dbReference>
<keyword evidence="12" id="KW-1185">Reference proteome</keyword>
<name>A0A073JYC6_9BACI</name>
<keyword evidence="4" id="KW-0808">Transferase</keyword>
<keyword evidence="7" id="KW-0067">ATP-binding</keyword>
<evidence type="ECO:0000259" key="10">
    <source>
        <dbReference type="PROSITE" id="PS50109"/>
    </source>
</evidence>
<evidence type="ECO:0000256" key="6">
    <source>
        <dbReference type="ARBA" id="ARBA00022777"/>
    </source>
</evidence>
<evidence type="ECO:0000256" key="3">
    <source>
        <dbReference type="ARBA" id="ARBA00022553"/>
    </source>
</evidence>
<dbReference type="eggNOG" id="COG4191">
    <property type="taxonomic scope" value="Bacteria"/>
</dbReference>
<dbReference type="Pfam" id="PF20971">
    <property type="entry name" value="MASE12"/>
    <property type="match status" value="1"/>
</dbReference>
<proteinExistence type="predicted"/>
<feature type="transmembrane region" description="Helical" evidence="9">
    <location>
        <begin position="154"/>
        <end position="172"/>
    </location>
</feature>
<dbReference type="InterPro" id="IPR003661">
    <property type="entry name" value="HisK_dim/P_dom"/>
</dbReference>
<dbReference type="InterPro" id="IPR003594">
    <property type="entry name" value="HATPase_dom"/>
</dbReference>
<dbReference type="AlphaFoldDB" id="A0A073JYC6"/>
<keyword evidence="8" id="KW-0902">Two-component regulatory system</keyword>
<organism evidence="11 12">
    <name type="scientific">Bacillus manliponensis</name>
    <dbReference type="NCBI Taxonomy" id="574376"/>
    <lineage>
        <taxon>Bacteria</taxon>
        <taxon>Bacillati</taxon>
        <taxon>Bacillota</taxon>
        <taxon>Bacilli</taxon>
        <taxon>Bacillales</taxon>
        <taxon>Bacillaceae</taxon>
        <taxon>Bacillus</taxon>
        <taxon>Bacillus cereus group</taxon>
    </lineage>
</organism>
<keyword evidence="9" id="KW-0812">Transmembrane</keyword>
<dbReference type="PANTHER" id="PTHR43065">
    <property type="entry name" value="SENSOR HISTIDINE KINASE"/>
    <property type="match status" value="1"/>
</dbReference>
<dbReference type="GO" id="GO:0005524">
    <property type="term" value="F:ATP binding"/>
    <property type="evidence" value="ECO:0007669"/>
    <property type="project" value="UniProtKB-KW"/>
</dbReference>
<dbReference type="Gene3D" id="1.10.287.130">
    <property type="match status" value="1"/>
</dbReference>
<sequence>MNKDHILIQQEMKALKFSLKLFYSIYFFYEFLSLYVLPKMRLINTPMGIPDDGLGIWLYILVILLLVIGLGVQKDYPYAVKYVIFIGYIVIDFINLILMYYGTDKRFISGNIVEIFLIFFAPLFVNRYYFWWITGGVLMKYIIIGLVLKTNVVMVPVALCSIFAFICWVILVRVQDYINALETVHTQIKQTEKLAIIGRMATAIGHEIRNPLTALKGFTKLQAEKHPEDRTYYDIMTQEIERMNEIVSELMLFGRPKSKEYQLHSIEEIILYVTRIVEQATSGQKVTLKVEFDKSLPKVYCDERQMKQVFLNLLRNAIEAMPAGGDIVISGVVSKDMMNIRVKDTGCGIVESEIPKIGEAFYTTKESGTGLGLMVTYKIIEEHEGTIQFMSNVGEGTTVELSLPIQ</sequence>
<keyword evidence="9" id="KW-0472">Membrane</keyword>
<dbReference type="InterPro" id="IPR048436">
    <property type="entry name" value="MASE12"/>
</dbReference>
<dbReference type="PRINTS" id="PR00344">
    <property type="entry name" value="BCTRLSENSOR"/>
</dbReference>
<dbReference type="OrthoDB" id="9815750at2"/>
<keyword evidence="5" id="KW-0547">Nucleotide-binding</keyword>
<evidence type="ECO:0000256" key="8">
    <source>
        <dbReference type="ARBA" id="ARBA00023012"/>
    </source>
</evidence>
<accession>A0A073JYC6</accession>
<evidence type="ECO:0000256" key="9">
    <source>
        <dbReference type="SAM" id="Phobius"/>
    </source>
</evidence>
<evidence type="ECO:0000313" key="12">
    <source>
        <dbReference type="Proteomes" id="UP000027822"/>
    </source>
</evidence>